<dbReference type="InterPro" id="IPR015421">
    <property type="entry name" value="PyrdxlP-dep_Trfase_major"/>
</dbReference>
<protein>
    <submittedName>
        <fullName evidence="8">Amino acid decarboxylase</fullName>
    </submittedName>
</protein>
<organism evidence="8 9">
    <name type="scientific">Aliiroseovarius halocynthiae</name>
    <dbReference type="NCBI Taxonomy" id="985055"/>
    <lineage>
        <taxon>Bacteria</taxon>
        <taxon>Pseudomonadati</taxon>
        <taxon>Pseudomonadota</taxon>
        <taxon>Alphaproteobacteria</taxon>
        <taxon>Rhodobacterales</taxon>
        <taxon>Paracoccaceae</taxon>
        <taxon>Aliiroseovarius</taxon>
    </lineage>
</organism>
<evidence type="ECO:0000256" key="1">
    <source>
        <dbReference type="ARBA" id="ARBA00001933"/>
    </source>
</evidence>
<dbReference type="Proteomes" id="UP000315816">
    <property type="component" value="Unassembled WGS sequence"/>
</dbReference>
<dbReference type="InterPro" id="IPR015424">
    <property type="entry name" value="PyrdxlP-dep_Trfase"/>
</dbReference>
<reference evidence="8 9" key="1">
    <citation type="submission" date="2019-06" db="EMBL/GenBank/DDBJ databases">
        <title>A novel species of marine bacteria.</title>
        <authorList>
            <person name="Wang Y."/>
        </authorList>
    </citation>
    <scope>NUCLEOTIDE SEQUENCE [LARGE SCALE GENOMIC DNA]</scope>
    <source>
        <strain evidence="8 9">MA1-10</strain>
    </source>
</reference>
<dbReference type="InterPro" id="IPR015422">
    <property type="entry name" value="PyrdxlP-dep_Trfase_small"/>
</dbReference>
<gene>
    <name evidence="8" type="ORF">FIL88_01760</name>
</gene>
<accession>A0A545STP9</accession>
<dbReference type="InterPro" id="IPR002129">
    <property type="entry name" value="PyrdxlP-dep_de-COase"/>
</dbReference>
<keyword evidence="9" id="KW-1185">Reference proteome</keyword>
<keyword evidence="5 7" id="KW-0456">Lyase</keyword>
<keyword evidence="3" id="KW-0210">Decarboxylase</keyword>
<name>A0A545STP9_9RHOB</name>
<evidence type="ECO:0000313" key="8">
    <source>
        <dbReference type="EMBL" id="TQV68346.1"/>
    </source>
</evidence>
<dbReference type="PANTHER" id="PTHR11999">
    <property type="entry name" value="GROUP II PYRIDOXAL-5-PHOSPHATE DECARBOXYLASE"/>
    <property type="match status" value="1"/>
</dbReference>
<feature type="modified residue" description="N6-(pyridoxal phosphate)lysine" evidence="6">
    <location>
        <position position="289"/>
    </location>
</feature>
<proteinExistence type="inferred from homology"/>
<sequence>MATQPLEPKDWEDLRRDLHGLLDRCVDQMRDAEDHPWQTPPPDLADRYAIGSGGDVVARVMDQVLPYHGGNTHPKFWGWVQGSGLASDLVAGIAAAVMNTNGGGRHHGINEMERAVIDWTRRKMGFDDGASGVLVAGTSQATVIALQTARVRCCPDARTDGGNTGLTVYAAEGVHNATRKAVELLGLGHEQLRLVRAKNGTIDLHALQQAIVADRASGLTPMAIVGTAGSVDLGGYDDLNGLADLTAAEGIWLHVDGAFGAWTRLADSPWRGLTDGIERADSIALDFHKWMYVGYDCGLALIADQAAHRAAFAARPSYLKGAAEGLAGGEPWFCDYGIDLSRGNRALKVWCALEMFGEEAFAAAITLNCKQAAFMADQVQARGMALAAPVVSNICVFTAAPDLPADQQSALNAQIATHLQLHHATVFSTTDVNGITCLRAAITNHRTRDHHVEQAMQAVVDTAGMLRGVIG</sequence>
<evidence type="ECO:0000256" key="4">
    <source>
        <dbReference type="ARBA" id="ARBA00022898"/>
    </source>
</evidence>
<comment type="cofactor">
    <cofactor evidence="1 6 7">
        <name>pyridoxal 5'-phosphate</name>
        <dbReference type="ChEBI" id="CHEBI:597326"/>
    </cofactor>
</comment>
<dbReference type="GO" id="GO:0016831">
    <property type="term" value="F:carboxy-lyase activity"/>
    <property type="evidence" value="ECO:0007669"/>
    <property type="project" value="UniProtKB-KW"/>
</dbReference>
<dbReference type="GO" id="GO:0030170">
    <property type="term" value="F:pyridoxal phosphate binding"/>
    <property type="evidence" value="ECO:0007669"/>
    <property type="project" value="InterPro"/>
</dbReference>
<dbReference type="SUPFAM" id="SSF53383">
    <property type="entry name" value="PLP-dependent transferases"/>
    <property type="match status" value="1"/>
</dbReference>
<dbReference type="GO" id="GO:0019752">
    <property type="term" value="P:carboxylic acid metabolic process"/>
    <property type="evidence" value="ECO:0007669"/>
    <property type="project" value="InterPro"/>
</dbReference>
<dbReference type="Gene3D" id="3.40.640.10">
    <property type="entry name" value="Type I PLP-dependent aspartate aminotransferase-like (Major domain)"/>
    <property type="match status" value="1"/>
</dbReference>
<dbReference type="InterPro" id="IPR010977">
    <property type="entry name" value="Aromatic_deC"/>
</dbReference>
<dbReference type="OrthoDB" id="9803665at2"/>
<keyword evidence="4 6" id="KW-0663">Pyridoxal phosphate</keyword>
<dbReference type="RefSeq" id="WP_142852100.1">
    <property type="nucleotide sequence ID" value="NZ_FXWW01000001.1"/>
</dbReference>
<dbReference type="PANTHER" id="PTHR11999:SF70">
    <property type="entry name" value="MIP05841P"/>
    <property type="match status" value="1"/>
</dbReference>
<comment type="similarity">
    <text evidence="2 7">Belongs to the group II decarboxylase family.</text>
</comment>
<dbReference type="AlphaFoldDB" id="A0A545STP9"/>
<evidence type="ECO:0000256" key="3">
    <source>
        <dbReference type="ARBA" id="ARBA00022793"/>
    </source>
</evidence>
<comment type="caution">
    <text evidence="8">The sequence shown here is derived from an EMBL/GenBank/DDBJ whole genome shotgun (WGS) entry which is preliminary data.</text>
</comment>
<evidence type="ECO:0000256" key="6">
    <source>
        <dbReference type="PIRSR" id="PIRSR602129-50"/>
    </source>
</evidence>
<evidence type="ECO:0000256" key="7">
    <source>
        <dbReference type="RuleBase" id="RU000382"/>
    </source>
</evidence>
<evidence type="ECO:0000313" key="9">
    <source>
        <dbReference type="Proteomes" id="UP000315816"/>
    </source>
</evidence>
<dbReference type="Pfam" id="PF00282">
    <property type="entry name" value="Pyridoxal_deC"/>
    <property type="match status" value="1"/>
</dbReference>
<dbReference type="Gene3D" id="3.90.1150.10">
    <property type="entry name" value="Aspartate Aminotransferase, domain 1"/>
    <property type="match status" value="1"/>
</dbReference>
<evidence type="ECO:0000256" key="5">
    <source>
        <dbReference type="ARBA" id="ARBA00023239"/>
    </source>
</evidence>
<evidence type="ECO:0000256" key="2">
    <source>
        <dbReference type="ARBA" id="ARBA00009533"/>
    </source>
</evidence>
<dbReference type="EMBL" id="VICH01000004">
    <property type="protein sequence ID" value="TQV68346.1"/>
    <property type="molecule type" value="Genomic_DNA"/>
</dbReference>